<dbReference type="PROSITE" id="PS00175">
    <property type="entry name" value="PG_MUTASE"/>
    <property type="match status" value="1"/>
</dbReference>
<dbReference type="PANTHER" id="PTHR48100:SF62">
    <property type="entry name" value="GLUCOSYL-3-PHOSPHOGLYCERATE PHOSPHATASE"/>
    <property type="match status" value="1"/>
</dbReference>
<name>A0ABS7SDI4_9MICO</name>
<evidence type="ECO:0000313" key="1">
    <source>
        <dbReference type="EMBL" id="MBZ2197799.1"/>
    </source>
</evidence>
<comment type="caution">
    <text evidence="1">The sequence shown here is derived from an EMBL/GenBank/DDBJ whole genome shotgun (WGS) entry which is preliminary data.</text>
</comment>
<dbReference type="CDD" id="cd07067">
    <property type="entry name" value="HP_PGM_like"/>
    <property type="match status" value="1"/>
</dbReference>
<dbReference type="Pfam" id="PF00300">
    <property type="entry name" value="His_Phos_1"/>
    <property type="match status" value="1"/>
</dbReference>
<sequence length="243" mass="25371">MVTGWAIDEPLLEQDALRLRVLLVRHGESDWNGEGRIQGHLGGGLTARGKDQAVTTAGFLARAHRVPDVVLASDLPRVLQTAAPYVDMLPGAVALRLDPRLREVDNGTWSGRLIADVASAEADTIERIRAGQDLPRGGGERMAELSARVESVIADLAAETAREDPAGERLVVAFSHGGPIRMATVAAVGLPPSGYRAVRGAGNCSLTELEYWVGTDGAVLAGRLVSANSAHHLGAGAGAAPTD</sequence>
<proteinExistence type="predicted"/>
<dbReference type="InterPro" id="IPR050275">
    <property type="entry name" value="PGM_Phosphatase"/>
</dbReference>
<dbReference type="Gene3D" id="3.40.50.1240">
    <property type="entry name" value="Phosphoglycerate mutase-like"/>
    <property type="match status" value="1"/>
</dbReference>
<protein>
    <submittedName>
        <fullName evidence="1">Histidine phosphatase family protein</fullName>
    </submittedName>
</protein>
<organism evidence="1 2">
    <name type="scientific">Occultella gossypii</name>
    <dbReference type="NCBI Taxonomy" id="2800820"/>
    <lineage>
        <taxon>Bacteria</taxon>
        <taxon>Bacillati</taxon>
        <taxon>Actinomycetota</taxon>
        <taxon>Actinomycetes</taxon>
        <taxon>Micrococcales</taxon>
        <taxon>Ruaniaceae</taxon>
        <taxon>Occultella</taxon>
    </lineage>
</organism>
<dbReference type="SUPFAM" id="SSF53254">
    <property type="entry name" value="Phosphoglycerate mutase-like"/>
    <property type="match status" value="1"/>
</dbReference>
<dbReference type="Proteomes" id="UP000826651">
    <property type="component" value="Unassembled WGS sequence"/>
</dbReference>
<dbReference type="InterPro" id="IPR013078">
    <property type="entry name" value="His_Pase_superF_clade-1"/>
</dbReference>
<dbReference type="InterPro" id="IPR001345">
    <property type="entry name" value="PG/BPGM_mutase_AS"/>
</dbReference>
<dbReference type="RefSeq" id="WP_223407942.1">
    <property type="nucleotide sequence ID" value="NZ_JAGSHT010000016.1"/>
</dbReference>
<accession>A0ABS7SDI4</accession>
<reference evidence="1 2" key="1">
    <citation type="submission" date="2021-04" db="EMBL/GenBank/DDBJ databases">
        <title>Ruania sp. nov., isolated from sandy soil of mangrove forest.</title>
        <authorList>
            <person name="Ge X."/>
            <person name="Huang R."/>
            <person name="Liu W."/>
        </authorList>
    </citation>
    <scope>NUCLEOTIDE SEQUENCE [LARGE SCALE GENOMIC DNA]</scope>
    <source>
        <strain evidence="1 2">N2-46</strain>
    </source>
</reference>
<keyword evidence="2" id="KW-1185">Reference proteome</keyword>
<gene>
    <name evidence="1" type="ORF">KCQ71_16680</name>
</gene>
<dbReference type="PANTHER" id="PTHR48100">
    <property type="entry name" value="BROAD-SPECIFICITY PHOSPHATASE YOR283W-RELATED"/>
    <property type="match status" value="1"/>
</dbReference>
<dbReference type="EMBL" id="JAGSHT010000016">
    <property type="protein sequence ID" value="MBZ2197799.1"/>
    <property type="molecule type" value="Genomic_DNA"/>
</dbReference>
<dbReference type="InterPro" id="IPR029033">
    <property type="entry name" value="His_PPase_superfam"/>
</dbReference>
<evidence type="ECO:0000313" key="2">
    <source>
        <dbReference type="Proteomes" id="UP000826651"/>
    </source>
</evidence>
<dbReference type="SMART" id="SM00855">
    <property type="entry name" value="PGAM"/>
    <property type="match status" value="1"/>
</dbReference>